<dbReference type="OrthoDB" id="7998223at2"/>
<keyword evidence="1" id="KW-0472">Membrane</keyword>
<evidence type="ECO:0000313" key="2">
    <source>
        <dbReference type="EMBL" id="GEO98590.1"/>
    </source>
</evidence>
<gene>
    <name evidence="2" type="ORF">MHA02_09780</name>
</gene>
<evidence type="ECO:0000313" key="3">
    <source>
        <dbReference type="Proteomes" id="UP000321258"/>
    </source>
</evidence>
<dbReference type="EMBL" id="BJZT01000008">
    <property type="protein sequence ID" value="GEO98590.1"/>
    <property type="molecule type" value="Genomic_DNA"/>
</dbReference>
<organism evidence="2 3">
    <name type="scientific">Methylobacterium haplocladii</name>
    <dbReference type="NCBI Taxonomy" id="1176176"/>
    <lineage>
        <taxon>Bacteria</taxon>
        <taxon>Pseudomonadati</taxon>
        <taxon>Pseudomonadota</taxon>
        <taxon>Alphaproteobacteria</taxon>
        <taxon>Hyphomicrobiales</taxon>
        <taxon>Methylobacteriaceae</taxon>
        <taxon>Methylobacterium</taxon>
    </lineage>
</organism>
<keyword evidence="1" id="KW-0812">Transmembrane</keyword>
<feature type="transmembrane region" description="Helical" evidence="1">
    <location>
        <begin position="44"/>
        <end position="68"/>
    </location>
</feature>
<evidence type="ECO:0000256" key="1">
    <source>
        <dbReference type="SAM" id="Phobius"/>
    </source>
</evidence>
<sequence length="171" mass="18442">MTTAPRHETDGLRYTVALIEIQGGLVGLWGFLQDLSATAFKMPLVLVPGVAVIGLVLVASVVAGVALWQDRRLGYALSVPVQLVQVAWFVGASLTFRISASGWLLADLFLRSTPEAGTTVGWQLDVARKGGYALSLAPREETTFALNLVALAILIWLALRLRTRPPEPRHG</sequence>
<dbReference type="Proteomes" id="UP000321258">
    <property type="component" value="Unassembled WGS sequence"/>
</dbReference>
<name>A0A512ILJ2_9HYPH</name>
<keyword evidence="1" id="KW-1133">Transmembrane helix</keyword>
<comment type="caution">
    <text evidence="2">The sequence shown here is derived from an EMBL/GenBank/DDBJ whole genome shotgun (WGS) entry which is preliminary data.</text>
</comment>
<feature type="transmembrane region" description="Helical" evidence="1">
    <location>
        <begin position="144"/>
        <end position="161"/>
    </location>
</feature>
<feature type="transmembrane region" description="Helical" evidence="1">
    <location>
        <begin position="75"/>
        <end position="96"/>
    </location>
</feature>
<dbReference type="RefSeq" id="WP_147077141.1">
    <property type="nucleotide sequence ID" value="NZ_BJZT01000008.1"/>
</dbReference>
<proteinExistence type="predicted"/>
<keyword evidence="3" id="KW-1185">Reference proteome</keyword>
<accession>A0A512ILJ2</accession>
<reference evidence="2 3" key="1">
    <citation type="submission" date="2019-07" db="EMBL/GenBank/DDBJ databases">
        <title>Whole genome shotgun sequence of Methylobacterium haplocladii NBRC 107714.</title>
        <authorList>
            <person name="Hosoyama A."/>
            <person name="Uohara A."/>
            <person name="Ohji S."/>
            <person name="Ichikawa N."/>
        </authorList>
    </citation>
    <scope>NUCLEOTIDE SEQUENCE [LARGE SCALE GENOMIC DNA]</scope>
    <source>
        <strain evidence="2 3">NBRC 107714</strain>
    </source>
</reference>
<feature type="transmembrane region" description="Helical" evidence="1">
    <location>
        <begin position="12"/>
        <end position="32"/>
    </location>
</feature>
<protein>
    <submittedName>
        <fullName evidence="2">Uncharacterized protein</fullName>
    </submittedName>
</protein>
<dbReference type="AlphaFoldDB" id="A0A512ILJ2"/>